<keyword evidence="2" id="KW-0328">Glycosyltransferase</keyword>
<feature type="region of interest" description="Disordered" evidence="4">
    <location>
        <begin position="280"/>
        <end position="301"/>
    </location>
</feature>
<evidence type="ECO:0000256" key="1">
    <source>
        <dbReference type="ARBA" id="ARBA00009995"/>
    </source>
</evidence>
<sequence length="301" mass="32555">MVVPYPGAGNINPALQVAKLLHRHGVYVTFVNTEHNHRRVQATEGAGAVRGREGFRFEAIPDGLSEADRGKQDYGRGLAVSTSTRCAAPLRDLIALLNATPGVPPVTCVLPTMLMSFALGVARELGIPTMAFWTGSAAALMTHMRLRELEERGYVPLKDESYLTNGYLEKTVIDWIPGMPPIRLGDFSSFLRTTDPNDFGLRFNESEANKCAKAGALILNTFDGLEADVLAALRAEYPRIYTVGPLGSLLRQNLDSAAAAADSTGLSLWKQECRTPSAWRGWTRRSGSAPSSTSTSAATRC</sequence>
<dbReference type="PANTHER" id="PTHR11926">
    <property type="entry name" value="GLUCOSYL/GLUCURONOSYL TRANSFERASES"/>
    <property type="match status" value="1"/>
</dbReference>
<dbReference type="EMBL" id="CM029038">
    <property type="protein sequence ID" value="KAG2650176.1"/>
    <property type="molecule type" value="Genomic_DNA"/>
</dbReference>
<name>A0A8T0WX25_PANVG</name>
<reference evidence="5" key="1">
    <citation type="submission" date="2020-05" db="EMBL/GenBank/DDBJ databases">
        <title>WGS assembly of Panicum virgatum.</title>
        <authorList>
            <person name="Lovell J.T."/>
            <person name="Jenkins J."/>
            <person name="Shu S."/>
            <person name="Juenger T.E."/>
            <person name="Schmutz J."/>
        </authorList>
    </citation>
    <scope>NUCLEOTIDE SEQUENCE</scope>
    <source>
        <strain evidence="5">AP13</strain>
    </source>
</reference>
<gene>
    <name evidence="5" type="ORF">PVAP13_1NG203576</name>
</gene>
<dbReference type="SUPFAM" id="SSF53756">
    <property type="entry name" value="UDP-Glycosyltransferase/glycogen phosphorylase"/>
    <property type="match status" value="1"/>
</dbReference>
<keyword evidence="3" id="KW-0808">Transferase</keyword>
<evidence type="ECO:0000313" key="6">
    <source>
        <dbReference type="Proteomes" id="UP000823388"/>
    </source>
</evidence>
<dbReference type="GO" id="GO:0080043">
    <property type="term" value="F:quercetin 3-O-glucosyltransferase activity"/>
    <property type="evidence" value="ECO:0007669"/>
    <property type="project" value="TreeGrafter"/>
</dbReference>
<evidence type="ECO:0000256" key="2">
    <source>
        <dbReference type="ARBA" id="ARBA00022676"/>
    </source>
</evidence>
<dbReference type="PANTHER" id="PTHR11926:SF1537">
    <property type="entry name" value="OS08G0168700 PROTEIN"/>
    <property type="match status" value="1"/>
</dbReference>
<dbReference type="FunFam" id="3.40.50.2000:FF:000065">
    <property type="entry name" value="Glycosyltransferase"/>
    <property type="match status" value="1"/>
</dbReference>
<evidence type="ECO:0000256" key="3">
    <source>
        <dbReference type="ARBA" id="ARBA00022679"/>
    </source>
</evidence>
<comment type="similarity">
    <text evidence="1">Belongs to the UDP-glycosyltransferase family.</text>
</comment>
<proteinExistence type="inferred from homology"/>
<dbReference type="AlphaFoldDB" id="A0A8T0WX25"/>
<comment type="caution">
    <text evidence="5">The sequence shown here is derived from an EMBL/GenBank/DDBJ whole genome shotgun (WGS) entry which is preliminary data.</text>
</comment>
<dbReference type="Proteomes" id="UP000823388">
    <property type="component" value="Chromosome 1N"/>
</dbReference>
<evidence type="ECO:0000256" key="4">
    <source>
        <dbReference type="SAM" id="MobiDB-lite"/>
    </source>
</evidence>
<feature type="compositionally biased region" description="Low complexity" evidence="4">
    <location>
        <begin position="284"/>
        <end position="301"/>
    </location>
</feature>
<keyword evidence="6" id="KW-1185">Reference proteome</keyword>
<organism evidence="5 6">
    <name type="scientific">Panicum virgatum</name>
    <name type="common">Blackwell switchgrass</name>
    <dbReference type="NCBI Taxonomy" id="38727"/>
    <lineage>
        <taxon>Eukaryota</taxon>
        <taxon>Viridiplantae</taxon>
        <taxon>Streptophyta</taxon>
        <taxon>Embryophyta</taxon>
        <taxon>Tracheophyta</taxon>
        <taxon>Spermatophyta</taxon>
        <taxon>Magnoliopsida</taxon>
        <taxon>Liliopsida</taxon>
        <taxon>Poales</taxon>
        <taxon>Poaceae</taxon>
        <taxon>PACMAD clade</taxon>
        <taxon>Panicoideae</taxon>
        <taxon>Panicodae</taxon>
        <taxon>Paniceae</taxon>
        <taxon>Panicinae</taxon>
        <taxon>Panicum</taxon>
        <taxon>Panicum sect. Hiantes</taxon>
    </lineage>
</organism>
<dbReference type="GO" id="GO:0080044">
    <property type="term" value="F:quercetin 7-O-glucosyltransferase activity"/>
    <property type="evidence" value="ECO:0007669"/>
    <property type="project" value="TreeGrafter"/>
</dbReference>
<evidence type="ECO:0000313" key="5">
    <source>
        <dbReference type="EMBL" id="KAG2650176.1"/>
    </source>
</evidence>
<dbReference type="Gene3D" id="3.40.50.2000">
    <property type="entry name" value="Glycogen Phosphorylase B"/>
    <property type="match status" value="1"/>
</dbReference>
<accession>A0A8T0WX25</accession>
<protein>
    <submittedName>
        <fullName evidence="5">Uncharacterized protein</fullName>
    </submittedName>
</protein>